<dbReference type="SUPFAM" id="SSF54211">
    <property type="entry name" value="Ribosomal protein S5 domain 2-like"/>
    <property type="match status" value="1"/>
</dbReference>
<dbReference type="Gene3D" id="3.30.1540.20">
    <property type="entry name" value="MutL, C-terminal domain, dimerisation subdomain"/>
    <property type="match status" value="1"/>
</dbReference>
<dbReference type="SMART" id="SM01340">
    <property type="entry name" value="DNA_mis_repair"/>
    <property type="match status" value="1"/>
</dbReference>
<evidence type="ECO:0000313" key="8">
    <source>
        <dbReference type="EMBL" id="MBL0848589.1"/>
    </source>
</evidence>
<sequence>MKIRQLSEKIINQISAGEIIERPSAAIKELIENSLDAESTCIETIISGGGKSFFRISDNGFGMTPEEIKMAVQRHCTSKIFDDFSNIHTFGFRGEALPSIGAVAHLTLTSRSLHNQIGTQITVSGNKISTVRPAAINLGTIVEVRDLFSTIPARLNFLKSEQVETNLIADVIRRMAIAYPAVRFTLSTTKTSHYTIDFQSTSGNISQRICQVIGKDFIENAVEINETSPNITLRGYAGIPTFNRGKANKLYVFVNGRIIQDKFLFSVIRAAYAETIPSGRYPVIVLLLTICPQQVNVNVHPAKSDVRFRDPSTVRSFIIKSIQKSLAQKRIATSSILSQKMISSFLKEDTKGMYPPKYDPPINSIPAKEFSFLEDYPAESAKNFAFLDNSPSAADLSSLDITDHPVKETIISNHSLGTACAQIHQNYIIAQTSDELIIVDQHAAHERLIFEKMRKDWHNQKITSQILLIPEIIDLPEEKCDLVMEHIDNLHRLGITIERFGSNAIAIREIPAILTKNNISEFLQDVIDEMIASNTTHSLTDKIEKILANIACRAAIRSGRKMQSDDMNILLREMEKNPNSSQCNHGRPTFIKLKLSDIERLFGR</sequence>
<proteinExistence type="inferred from homology"/>
<dbReference type="FunFam" id="3.30.565.10:FF:000003">
    <property type="entry name" value="DNA mismatch repair endonuclease MutL"/>
    <property type="match status" value="1"/>
</dbReference>
<dbReference type="GO" id="GO:0006298">
    <property type="term" value="P:mismatch repair"/>
    <property type="evidence" value="ECO:0007669"/>
    <property type="project" value="UniProtKB-UniRule"/>
</dbReference>
<accession>A0A937AIB1</accession>
<dbReference type="InterPro" id="IPR013507">
    <property type="entry name" value="DNA_mismatch_S5_2-like"/>
</dbReference>
<evidence type="ECO:0000256" key="1">
    <source>
        <dbReference type="ARBA" id="ARBA00006082"/>
    </source>
</evidence>
<dbReference type="HAMAP" id="MF_00149">
    <property type="entry name" value="DNA_mis_repair"/>
    <property type="match status" value="1"/>
</dbReference>
<dbReference type="GO" id="GO:0004519">
    <property type="term" value="F:endonuclease activity"/>
    <property type="evidence" value="ECO:0007669"/>
    <property type="project" value="UniProtKB-KW"/>
</dbReference>
<dbReference type="InterPro" id="IPR042120">
    <property type="entry name" value="MutL_C_dimsub"/>
</dbReference>
<comment type="function">
    <text evidence="5">This protein is involved in the repair of mismatches in DNA. It is required for dam-dependent methyl-directed DNA mismatch repair. May act as a 'molecular matchmaker', a protein that promotes the formation of a stable complex between two or more DNA-binding proteins in an ATP-dependent manner without itself being part of a final effector complex.</text>
</comment>
<feature type="domain" description="DNA mismatch repair protein S5" evidence="7">
    <location>
        <begin position="209"/>
        <end position="327"/>
    </location>
</feature>
<dbReference type="InterPro" id="IPR036890">
    <property type="entry name" value="HATPase_C_sf"/>
</dbReference>
<reference evidence="8" key="1">
    <citation type="submission" date="2019-02" db="EMBL/GenBank/DDBJ databases">
        <title>A novel Candidatus Liberibacter species associated with the New Zealand native fuchsia psyllid, Ctenarytaina fuchsiae.</title>
        <authorList>
            <person name="Thompson S.M."/>
            <person name="Jorgensen N."/>
            <person name="David C."/>
            <person name="Bulman S.R."/>
            <person name="Smith G.R."/>
        </authorList>
    </citation>
    <scope>NUCLEOTIDE SEQUENCE</scope>
    <source>
        <strain evidence="8">Oxford</strain>
    </source>
</reference>
<dbReference type="Gene3D" id="3.30.230.10">
    <property type="match status" value="1"/>
</dbReference>
<dbReference type="EMBL" id="SEOL01000001">
    <property type="protein sequence ID" value="MBL0848589.1"/>
    <property type="molecule type" value="Genomic_DNA"/>
</dbReference>
<evidence type="ECO:0000256" key="5">
    <source>
        <dbReference type="HAMAP-Rule" id="MF_00149"/>
    </source>
</evidence>
<dbReference type="PANTHER" id="PTHR10073:SF12">
    <property type="entry name" value="DNA MISMATCH REPAIR PROTEIN MLH1"/>
    <property type="match status" value="1"/>
</dbReference>
<dbReference type="GO" id="GO:0032300">
    <property type="term" value="C:mismatch repair complex"/>
    <property type="evidence" value="ECO:0007669"/>
    <property type="project" value="InterPro"/>
</dbReference>
<dbReference type="GO" id="GO:0140664">
    <property type="term" value="F:ATP-dependent DNA damage sensor activity"/>
    <property type="evidence" value="ECO:0007669"/>
    <property type="project" value="InterPro"/>
</dbReference>
<keyword evidence="8" id="KW-0378">Hydrolase</keyword>
<dbReference type="NCBIfam" id="NF000953">
    <property type="entry name" value="PRK00095.2-4"/>
    <property type="match status" value="1"/>
</dbReference>
<keyword evidence="8" id="KW-0540">Nuclease</keyword>
<evidence type="ECO:0000313" key="9">
    <source>
        <dbReference type="Proteomes" id="UP000736856"/>
    </source>
</evidence>
<dbReference type="Proteomes" id="UP000736856">
    <property type="component" value="Unassembled WGS sequence"/>
</dbReference>
<organism evidence="8 9">
    <name type="scientific">Candidatus Liberibacter ctenarytainae</name>
    <dbReference type="NCBI Taxonomy" id="2020335"/>
    <lineage>
        <taxon>Bacteria</taxon>
        <taxon>Pseudomonadati</taxon>
        <taxon>Pseudomonadota</taxon>
        <taxon>Alphaproteobacteria</taxon>
        <taxon>Hyphomicrobiales</taxon>
        <taxon>Rhizobiaceae</taxon>
        <taxon>Liberibacter</taxon>
    </lineage>
</organism>
<dbReference type="InterPro" id="IPR002099">
    <property type="entry name" value="MutL/Mlh/PMS"/>
</dbReference>
<dbReference type="InterPro" id="IPR042121">
    <property type="entry name" value="MutL_C_regsub"/>
</dbReference>
<dbReference type="CDD" id="cd16926">
    <property type="entry name" value="HATPase_MutL-MLH-PMS-like"/>
    <property type="match status" value="1"/>
</dbReference>
<comment type="similarity">
    <text evidence="1 5">Belongs to the DNA mismatch repair MutL/HexB family.</text>
</comment>
<keyword evidence="3 5" id="KW-0227">DNA damage</keyword>
<dbReference type="InterPro" id="IPR020667">
    <property type="entry name" value="DNA_mismatch_repair_MutL"/>
</dbReference>
<protein>
    <recommendedName>
        <fullName evidence="2 5">DNA mismatch repair protein MutL</fullName>
    </recommendedName>
</protein>
<dbReference type="InterPro" id="IPR014721">
    <property type="entry name" value="Ribsml_uS5_D2-typ_fold_subgr"/>
</dbReference>
<dbReference type="InterPro" id="IPR014762">
    <property type="entry name" value="DNA_mismatch_repair_CS"/>
</dbReference>
<dbReference type="PROSITE" id="PS00058">
    <property type="entry name" value="DNA_MISMATCH_REPAIR_1"/>
    <property type="match status" value="1"/>
</dbReference>
<dbReference type="NCBIfam" id="TIGR00585">
    <property type="entry name" value="mutl"/>
    <property type="match status" value="1"/>
</dbReference>
<dbReference type="SUPFAM" id="SSF55874">
    <property type="entry name" value="ATPase domain of HSP90 chaperone/DNA topoisomerase II/histidine kinase"/>
    <property type="match status" value="1"/>
</dbReference>
<dbReference type="GO" id="GO:0005524">
    <property type="term" value="F:ATP binding"/>
    <property type="evidence" value="ECO:0007669"/>
    <property type="project" value="InterPro"/>
</dbReference>
<dbReference type="SUPFAM" id="SSF118116">
    <property type="entry name" value="DNA mismatch repair protein MutL"/>
    <property type="match status" value="1"/>
</dbReference>
<dbReference type="GO" id="GO:0030983">
    <property type="term" value="F:mismatched DNA binding"/>
    <property type="evidence" value="ECO:0007669"/>
    <property type="project" value="InterPro"/>
</dbReference>
<keyword evidence="4 5" id="KW-0234">DNA repair</keyword>
<dbReference type="PANTHER" id="PTHR10073">
    <property type="entry name" value="DNA MISMATCH REPAIR PROTEIN MLH, PMS, MUTL"/>
    <property type="match status" value="1"/>
</dbReference>
<name>A0A937AIB1_9HYPH</name>
<gene>
    <name evidence="5 8" type="primary">mutL</name>
    <name evidence="8" type="ORF">EU981_00570</name>
</gene>
<evidence type="ECO:0000259" key="6">
    <source>
        <dbReference type="SMART" id="SM00853"/>
    </source>
</evidence>
<dbReference type="Pfam" id="PF13589">
    <property type="entry name" value="HATPase_c_3"/>
    <property type="match status" value="1"/>
</dbReference>
<comment type="caution">
    <text evidence="8">The sequence shown here is derived from an EMBL/GenBank/DDBJ whole genome shotgun (WGS) entry which is preliminary data.</text>
</comment>
<dbReference type="InterPro" id="IPR020568">
    <property type="entry name" value="Ribosomal_Su5_D2-typ_SF"/>
</dbReference>
<evidence type="ECO:0000256" key="3">
    <source>
        <dbReference type="ARBA" id="ARBA00022763"/>
    </source>
</evidence>
<feature type="domain" description="MutL C-terminal dimerisation" evidence="6">
    <location>
        <begin position="419"/>
        <end position="562"/>
    </location>
</feature>
<dbReference type="AlphaFoldDB" id="A0A937AIB1"/>
<dbReference type="Gene3D" id="3.30.1370.100">
    <property type="entry name" value="MutL, C-terminal domain, regulatory subdomain"/>
    <property type="match status" value="1"/>
</dbReference>
<dbReference type="GO" id="GO:0016887">
    <property type="term" value="F:ATP hydrolysis activity"/>
    <property type="evidence" value="ECO:0007669"/>
    <property type="project" value="InterPro"/>
</dbReference>
<dbReference type="InterPro" id="IPR038973">
    <property type="entry name" value="MutL/Mlh/Pms-like"/>
</dbReference>
<dbReference type="SMART" id="SM00853">
    <property type="entry name" value="MutL_C"/>
    <property type="match status" value="1"/>
</dbReference>
<dbReference type="InterPro" id="IPR014790">
    <property type="entry name" value="MutL_C"/>
</dbReference>
<keyword evidence="8" id="KW-0255">Endonuclease</keyword>
<evidence type="ECO:0000256" key="2">
    <source>
        <dbReference type="ARBA" id="ARBA00021975"/>
    </source>
</evidence>
<evidence type="ECO:0000256" key="4">
    <source>
        <dbReference type="ARBA" id="ARBA00023204"/>
    </source>
</evidence>
<dbReference type="Pfam" id="PF08676">
    <property type="entry name" value="MutL_C"/>
    <property type="match status" value="1"/>
</dbReference>
<dbReference type="Gene3D" id="3.30.565.10">
    <property type="entry name" value="Histidine kinase-like ATPase, C-terminal domain"/>
    <property type="match status" value="1"/>
</dbReference>
<evidence type="ECO:0000259" key="7">
    <source>
        <dbReference type="SMART" id="SM01340"/>
    </source>
</evidence>
<dbReference type="Pfam" id="PF01119">
    <property type="entry name" value="DNA_mis_repair"/>
    <property type="match status" value="1"/>
</dbReference>
<dbReference type="InterPro" id="IPR037198">
    <property type="entry name" value="MutL_C_sf"/>
</dbReference>